<protein>
    <submittedName>
        <fullName evidence="1">Uncharacterized protein</fullName>
    </submittedName>
</protein>
<sequence>MQKAFHWQAIVFFTPTLSTVQASIHL</sequence>
<reference evidence="1" key="2">
    <citation type="journal article" date="2015" name="Data Brief">
        <title>Shoot transcriptome of the giant reed, Arundo donax.</title>
        <authorList>
            <person name="Barrero R.A."/>
            <person name="Guerrero F.D."/>
            <person name="Moolhuijzen P."/>
            <person name="Goolsby J.A."/>
            <person name="Tidwell J."/>
            <person name="Bellgard S.E."/>
            <person name="Bellgard M.I."/>
        </authorList>
    </citation>
    <scope>NUCLEOTIDE SEQUENCE</scope>
    <source>
        <tissue evidence="1">Shoot tissue taken approximately 20 cm above the soil surface</tissue>
    </source>
</reference>
<organism evidence="1">
    <name type="scientific">Arundo donax</name>
    <name type="common">Giant reed</name>
    <name type="synonym">Donax arundinaceus</name>
    <dbReference type="NCBI Taxonomy" id="35708"/>
    <lineage>
        <taxon>Eukaryota</taxon>
        <taxon>Viridiplantae</taxon>
        <taxon>Streptophyta</taxon>
        <taxon>Embryophyta</taxon>
        <taxon>Tracheophyta</taxon>
        <taxon>Spermatophyta</taxon>
        <taxon>Magnoliopsida</taxon>
        <taxon>Liliopsida</taxon>
        <taxon>Poales</taxon>
        <taxon>Poaceae</taxon>
        <taxon>PACMAD clade</taxon>
        <taxon>Arundinoideae</taxon>
        <taxon>Arundineae</taxon>
        <taxon>Arundo</taxon>
    </lineage>
</organism>
<name>A0A0A9GZU5_ARUDO</name>
<dbReference type="AlphaFoldDB" id="A0A0A9GZU5"/>
<proteinExistence type="predicted"/>
<dbReference type="EMBL" id="GBRH01167376">
    <property type="protein sequence ID" value="JAE30520.1"/>
    <property type="molecule type" value="Transcribed_RNA"/>
</dbReference>
<reference evidence="1" key="1">
    <citation type="submission" date="2014-09" db="EMBL/GenBank/DDBJ databases">
        <authorList>
            <person name="Magalhaes I.L.F."/>
            <person name="Oliveira U."/>
            <person name="Santos F.R."/>
            <person name="Vidigal T.H.D.A."/>
            <person name="Brescovit A.D."/>
            <person name="Santos A.J."/>
        </authorList>
    </citation>
    <scope>NUCLEOTIDE SEQUENCE</scope>
    <source>
        <tissue evidence="1">Shoot tissue taken approximately 20 cm above the soil surface</tissue>
    </source>
</reference>
<accession>A0A0A9GZU5</accession>
<evidence type="ECO:0000313" key="1">
    <source>
        <dbReference type="EMBL" id="JAE30520.1"/>
    </source>
</evidence>